<feature type="region of interest" description="Disordered" evidence="1">
    <location>
        <begin position="1"/>
        <end position="21"/>
    </location>
</feature>
<dbReference type="OrthoDB" id="4207369at2759"/>
<feature type="compositionally biased region" description="Polar residues" evidence="1">
    <location>
        <begin position="9"/>
        <end position="21"/>
    </location>
</feature>
<feature type="region of interest" description="Disordered" evidence="1">
    <location>
        <begin position="108"/>
        <end position="226"/>
    </location>
</feature>
<feature type="region of interest" description="Disordered" evidence="1">
    <location>
        <begin position="324"/>
        <end position="351"/>
    </location>
</feature>
<evidence type="ECO:0000256" key="1">
    <source>
        <dbReference type="SAM" id="MobiDB-lite"/>
    </source>
</evidence>
<dbReference type="GeneID" id="83206884"/>
<dbReference type="Proteomes" id="UP001150941">
    <property type="component" value="Unassembled WGS sequence"/>
</dbReference>
<feature type="region of interest" description="Disordered" evidence="1">
    <location>
        <begin position="255"/>
        <end position="283"/>
    </location>
</feature>
<feature type="region of interest" description="Disordered" evidence="1">
    <location>
        <begin position="456"/>
        <end position="638"/>
    </location>
</feature>
<protein>
    <submittedName>
        <fullName evidence="2">Uncharacterized protein</fullName>
    </submittedName>
</protein>
<name>A0A9W9TC36_9EURO</name>
<comment type="caution">
    <text evidence="2">The sequence shown here is derived from an EMBL/GenBank/DDBJ whole genome shotgun (WGS) entry which is preliminary data.</text>
</comment>
<keyword evidence="3" id="KW-1185">Reference proteome</keyword>
<dbReference type="RefSeq" id="XP_058326148.1">
    <property type="nucleotide sequence ID" value="XM_058479580.1"/>
</dbReference>
<dbReference type="AlphaFoldDB" id="A0A9W9TC36"/>
<reference evidence="2" key="2">
    <citation type="journal article" date="2023" name="IMA Fungus">
        <title>Comparative genomic study of the Penicillium genus elucidates a diverse pangenome and 15 lateral gene transfer events.</title>
        <authorList>
            <person name="Petersen C."/>
            <person name="Sorensen T."/>
            <person name="Nielsen M.R."/>
            <person name="Sondergaard T.E."/>
            <person name="Sorensen J.L."/>
            <person name="Fitzpatrick D.A."/>
            <person name="Frisvad J.C."/>
            <person name="Nielsen K.L."/>
        </authorList>
    </citation>
    <scope>NUCLEOTIDE SEQUENCE</scope>
    <source>
        <strain evidence="2">IBT 19713</strain>
    </source>
</reference>
<feature type="compositionally biased region" description="Basic and acidic residues" evidence="1">
    <location>
        <begin position="467"/>
        <end position="477"/>
    </location>
</feature>
<dbReference type="EMBL" id="JAPQKS010000008">
    <property type="protein sequence ID" value="KAJ5217277.1"/>
    <property type="molecule type" value="Genomic_DNA"/>
</dbReference>
<evidence type="ECO:0000313" key="3">
    <source>
        <dbReference type="Proteomes" id="UP001150941"/>
    </source>
</evidence>
<feature type="compositionally biased region" description="Polar residues" evidence="1">
    <location>
        <begin position="582"/>
        <end position="612"/>
    </location>
</feature>
<sequence length="638" mass="69536">MGTDPALPQAQQWATAEQQPATSYSFSPIKAIRAIPRLWERKPSTPLRGGAKSKKLWKRFHSSFSNMQTLQSASATGNNPFEIAINSSKDTQIRGVKRLRVDDELKENGDYERKQRGASFLETQWLPDSRKRRKLPDAPINIFEDKSQDSEGDWAMTDSPRALSGANEKKEQTFQAPDGQSKEICPPGISDEPRNGDDSVSSVENIDPTPVPPTANVEKLTQEQEGTLVRSALRSSLDGDDRELLNSFVSRAQAKRAAKAMMSQEVESEKSSSPEEVVNTEGMTPRSRWALEALDTNAPSPIKVPVSPSKCDIDIIPGDESHERETTTEHIEDEVNLGSPNPTTRRSTRVKAPAVKVPAVRNTIALRRAKGNEFIFVQRTEAQQLALATKQHTRQNRGDAISPKYVLEMMASGDYQDATEGSNNERNAKGARSRKASLKKNVTWNDARLVEFADDAQVSEDSVEEAGEVKDDTESSKLRSKAKRVSRSDRSSRSKVHEEMVSAVPEDLPTAAPAPAPALPSATSRSRRVRRLGESSKISGTPVKTGSGRLSKPAAQPGPVDASSGPSTPTKARRKLVPKSPGASSSMLPISKDQSFVSSIPTRSGSTSTAKSEGNKRKSALEASAGCTPMPRRVRARP</sequence>
<proteinExistence type="predicted"/>
<reference evidence="2" key="1">
    <citation type="submission" date="2022-11" db="EMBL/GenBank/DDBJ databases">
        <authorList>
            <person name="Petersen C."/>
        </authorList>
    </citation>
    <scope>NUCLEOTIDE SEQUENCE</scope>
    <source>
        <strain evidence="2">IBT 19713</strain>
    </source>
</reference>
<gene>
    <name evidence="2" type="ORF">N7468_010285</name>
</gene>
<feature type="compositionally biased region" description="Acidic residues" evidence="1">
    <location>
        <begin position="456"/>
        <end position="466"/>
    </location>
</feature>
<accession>A0A9W9TC36</accession>
<evidence type="ECO:0000313" key="2">
    <source>
        <dbReference type="EMBL" id="KAJ5217277.1"/>
    </source>
</evidence>
<organism evidence="2 3">
    <name type="scientific">Penicillium chermesinum</name>
    <dbReference type="NCBI Taxonomy" id="63820"/>
    <lineage>
        <taxon>Eukaryota</taxon>
        <taxon>Fungi</taxon>
        <taxon>Dikarya</taxon>
        <taxon>Ascomycota</taxon>
        <taxon>Pezizomycotina</taxon>
        <taxon>Eurotiomycetes</taxon>
        <taxon>Eurotiomycetidae</taxon>
        <taxon>Eurotiales</taxon>
        <taxon>Aspergillaceae</taxon>
        <taxon>Penicillium</taxon>
    </lineage>
</organism>
<feature type="compositionally biased region" description="Basic and acidic residues" evidence="1">
    <location>
        <begin position="486"/>
        <end position="500"/>
    </location>
</feature>